<name>A0AA41V6T3_PAPNU</name>
<dbReference type="PANTHER" id="PTHR47584">
    <property type="match status" value="1"/>
</dbReference>
<keyword evidence="3" id="KW-1185">Reference proteome</keyword>
<dbReference type="Proteomes" id="UP001177140">
    <property type="component" value="Unassembled WGS sequence"/>
</dbReference>
<evidence type="ECO:0000313" key="3">
    <source>
        <dbReference type="Proteomes" id="UP001177140"/>
    </source>
</evidence>
<evidence type="ECO:0000313" key="2">
    <source>
        <dbReference type="EMBL" id="MCL7034292.1"/>
    </source>
</evidence>
<evidence type="ECO:0000259" key="1">
    <source>
        <dbReference type="Pfam" id="PF12776"/>
    </source>
</evidence>
<dbReference type="Pfam" id="PF12776">
    <property type="entry name" value="Myb_DNA-bind_3"/>
    <property type="match status" value="1"/>
</dbReference>
<protein>
    <recommendedName>
        <fullName evidence="1">Myb/SANT-like domain-containing protein</fullName>
    </recommendedName>
</protein>
<gene>
    <name evidence="2" type="ORF">MKW94_005510</name>
</gene>
<dbReference type="EMBL" id="JAJJMA010143970">
    <property type="protein sequence ID" value="MCL7034292.1"/>
    <property type="molecule type" value="Genomic_DNA"/>
</dbReference>
<feature type="domain" description="Myb/SANT-like" evidence="1">
    <location>
        <begin position="20"/>
        <end position="67"/>
    </location>
</feature>
<reference evidence="2" key="1">
    <citation type="submission" date="2022-03" db="EMBL/GenBank/DDBJ databases">
        <title>A functionally conserved STORR gene fusion in Papaver species that diverged 16.8 million years ago.</title>
        <authorList>
            <person name="Catania T."/>
        </authorList>
    </citation>
    <scope>NUCLEOTIDE SEQUENCE</scope>
    <source>
        <strain evidence="2">S-191538</strain>
    </source>
</reference>
<accession>A0AA41V6T3</accession>
<dbReference type="AlphaFoldDB" id="A0AA41V6T3"/>
<comment type="caution">
    <text evidence="2">The sequence shown here is derived from an EMBL/GenBank/DDBJ whole genome shotgun (WGS) entry which is preliminary data.</text>
</comment>
<organism evidence="2 3">
    <name type="scientific">Papaver nudicaule</name>
    <name type="common">Iceland poppy</name>
    <dbReference type="NCBI Taxonomy" id="74823"/>
    <lineage>
        <taxon>Eukaryota</taxon>
        <taxon>Viridiplantae</taxon>
        <taxon>Streptophyta</taxon>
        <taxon>Embryophyta</taxon>
        <taxon>Tracheophyta</taxon>
        <taxon>Spermatophyta</taxon>
        <taxon>Magnoliopsida</taxon>
        <taxon>Ranunculales</taxon>
        <taxon>Papaveraceae</taxon>
        <taxon>Papaveroideae</taxon>
        <taxon>Papaver</taxon>
    </lineage>
</organism>
<dbReference type="PANTHER" id="PTHR47584:SF14">
    <property type="entry name" value="L10-INTERACTING MYB DOMAIN-CONTAINING PROTEIN-LIKE"/>
    <property type="match status" value="1"/>
</dbReference>
<dbReference type="InterPro" id="IPR045026">
    <property type="entry name" value="LIMYB"/>
</dbReference>
<dbReference type="InterPro" id="IPR024752">
    <property type="entry name" value="Myb/SANT-like_dom"/>
</dbReference>
<proteinExistence type="predicted"/>
<sequence>MPLGLWLRTNSTERWERILSMPQIKSRYYMLRSRYQEIAKFMSSGGLSWDRDEKKVVLDNEELWDAYIMENPDEACYKTLSCPIYEELCVLFGDFVATKSYTPVENIDGETSNLPSKQHSSGFHGEVEVGERSNSEFNDWGKRLAPSTCKCGPSKKAANNNSGFDDATTGKYVSTTDLENDPYSIPNCTKHLQSLEAWFTKGMVKKYWVIGFRRGSILNGLKKILFRFCFLMGFGVLKYSSGVNHGIFRGWWF</sequence>